<sequence>MKNRSKRYSLEFKQSLVALFNDEKLVSVDDGKPI</sequence>
<comment type="caution">
    <text evidence="1">The sequence shown here is derived from an EMBL/GenBank/DDBJ whole genome shotgun (WGS) entry which is preliminary data.</text>
</comment>
<dbReference type="AlphaFoldDB" id="A0A5C4TKD0"/>
<name>A0A5C4TKD0_FRUSA</name>
<proteinExistence type="predicted"/>
<evidence type="ECO:0000313" key="1">
    <source>
        <dbReference type="EMBL" id="TNK91077.1"/>
    </source>
</evidence>
<organism evidence="1 2">
    <name type="scientific">Fructilactobacillus sanfranciscensis</name>
    <name type="common">Lactobacillus sanfranciscensis</name>
    <dbReference type="NCBI Taxonomy" id="1625"/>
    <lineage>
        <taxon>Bacteria</taxon>
        <taxon>Bacillati</taxon>
        <taxon>Bacillota</taxon>
        <taxon>Bacilli</taxon>
        <taxon>Lactobacillales</taxon>
        <taxon>Lactobacillaceae</taxon>
        <taxon>Fructilactobacillus</taxon>
    </lineage>
</organism>
<evidence type="ECO:0000313" key="2">
    <source>
        <dbReference type="Proteomes" id="UP000313312"/>
    </source>
</evidence>
<feature type="non-terminal residue" evidence="1">
    <location>
        <position position="34"/>
    </location>
</feature>
<dbReference type="Proteomes" id="UP000313312">
    <property type="component" value="Unassembled WGS sequence"/>
</dbReference>
<accession>A0A5C4TKD0</accession>
<dbReference type="EMBL" id="QFCR01000002">
    <property type="protein sequence ID" value="TNK91077.1"/>
    <property type="molecule type" value="Genomic_DNA"/>
</dbReference>
<reference evidence="1 2" key="1">
    <citation type="submission" date="2018-05" db="EMBL/GenBank/DDBJ databases">
        <title>Lactobacillus sanfranciscensis Ah4 draft denome sequence.</title>
        <authorList>
            <person name="Zhang G."/>
        </authorList>
    </citation>
    <scope>NUCLEOTIDE SEQUENCE [LARGE SCALE GENOMIC DNA]</scope>
    <source>
        <strain evidence="1 2">Ah4</strain>
    </source>
</reference>
<protein>
    <submittedName>
        <fullName evidence="1">Transposase</fullName>
    </submittedName>
</protein>
<gene>
    <name evidence="1" type="ORF">DID87_01660</name>
</gene>